<evidence type="ECO:0000256" key="1">
    <source>
        <dbReference type="SAM" id="MobiDB-lite"/>
    </source>
</evidence>
<name>A0A7F8K881_DELLE</name>
<reference evidence="3" key="1">
    <citation type="submission" date="2025-08" db="UniProtKB">
        <authorList>
            <consortium name="RefSeq"/>
        </authorList>
    </citation>
    <scope>IDENTIFICATION</scope>
    <source>
        <tissue evidence="3">Blood</tissue>
    </source>
</reference>
<dbReference type="InParanoid" id="A0A7F8K881"/>
<dbReference type="KEGG" id="dle:115802841"/>
<feature type="compositionally biased region" description="Polar residues" evidence="1">
    <location>
        <begin position="38"/>
        <end position="48"/>
    </location>
</feature>
<gene>
    <name evidence="3" type="primary">LOC115802841</name>
</gene>
<evidence type="ECO:0000313" key="2">
    <source>
        <dbReference type="Proteomes" id="UP000248483"/>
    </source>
</evidence>
<dbReference type="Proteomes" id="UP000248483">
    <property type="component" value="Unplaced"/>
</dbReference>
<evidence type="ECO:0000313" key="3">
    <source>
        <dbReference type="RefSeq" id="XP_030617669.1"/>
    </source>
</evidence>
<dbReference type="GeneID" id="115802841"/>
<feature type="region of interest" description="Disordered" evidence="1">
    <location>
        <begin position="1"/>
        <end position="108"/>
    </location>
</feature>
<feature type="region of interest" description="Disordered" evidence="1">
    <location>
        <begin position="129"/>
        <end position="150"/>
    </location>
</feature>
<dbReference type="RefSeq" id="XP_030617669.1">
    <property type="nucleotide sequence ID" value="XM_030761809.1"/>
</dbReference>
<proteinExistence type="predicted"/>
<dbReference type="AlphaFoldDB" id="A0A7F8K881"/>
<protein>
    <submittedName>
        <fullName evidence="3">Uncharacterized protein LOC115802841</fullName>
    </submittedName>
</protein>
<feature type="region of interest" description="Disordered" evidence="1">
    <location>
        <begin position="182"/>
        <end position="252"/>
    </location>
</feature>
<organism evidence="2 3">
    <name type="scientific">Delphinapterus leucas</name>
    <name type="common">Beluga whale</name>
    <dbReference type="NCBI Taxonomy" id="9749"/>
    <lineage>
        <taxon>Eukaryota</taxon>
        <taxon>Metazoa</taxon>
        <taxon>Chordata</taxon>
        <taxon>Craniata</taxon>
        <taxon>Vertebrata</taxon>
        <taxon>Euteleostomi</taxon>
        <taxon>Mammalia</taxon>
        <taxon>Eutheria</taxon>
        <taxon>Laurasiatheria</taxon>
        <taxon>Artiodactyla</taxon>
        <taxon>Whippomorpha</taxon>
        <taxon>Cetacea</taxon>
        <taxon>Odontoceti</taxon>
        <taxon>Monodontidae</taxon>
        <taxon>Delphinapterus</taxon>
    </lineage>
</organism>
<sequence length="252" mass="27054">MSGRKKQTFPGLTDTENIASRARGERPGGHYGGAASPQLFSRRQSLLVSPSADAEGAPRSAEEKESRCSPSGSQTIAAARPRLAKGQRTGIFCRPRGGKRRAVRRPAVVTRPRKRGFLALVRVDRPRPSLCWWPEPPGRPSRAGGPGGRRLEGYGLSGLTGALAGPPSREWGFVWPAAVHGRARCPPLQPDSRCRKSGPGPRRAWQPDWPGSARSPLPSSPAGRRQPRVPVLGSRVVVRAPSERMQAAGPKA</sequence>
<keyword evidence="2" id="KW-1185">Reference proteome</keyword>
<accession>A0A7F8K881</accession>